<name>A0ABU4QSC7_9ENTR</name>
<organism evidence="1 2">
    <name type="scientific">Scandinavium lactucae</name>
    <dbReference type="NCBI Taxonomy" id="3095028"/>
    <lineage>
        <taxon>Bacteria</taxon>
        <taxon>Pseudomonadati</taxon>
        <taxon>Pseudomonadota</taxon>
        <taxon>Gammaproteobacteria</taxon>
        <taxon>Enterobacterales</taxon>
        <taxon>Enterobacteriaceae</taxon>
        <taxon>Scandinavium</taxon>
    </lineage>
</organism>
<evidence type="ECO:0000313" key="1">
    <source>
        <dbReference type="EMBL" id="MDX6041274.1"/>
    </source>
</evidence>
<comment type="caution">
    <text evidence="1">The sequence shown here is derived from an EMBL/GenBank/DDBJ whole genome shotgun (WGS) entry which is preliminary data.</text>
</comment>
<reference evidence="1 2" key="1">
    <citation type="submission" date="2023-11" db="EMBL/GenBank/DDBJ databases">
        <title>Scandinavium wanjuensis sp. nov., isolated from lettuce South Korea.</title>
        <authorList>
            <person name="Park J."/>
            <person name="Park S."/>
            <person name="Oh K.K."/>
            <person name="Cho G.S."/>
            <person name="Franz C.M.A.P."/>
        </authorList>
    </citation>
    <scope>NUCLEOTIDE SEQUENCE [LARGE SCALE GENOMIC DNA]</scope>
    <source>
        <strain evidence="1 2">V105_6</strain>
    </source>
</reference>
<dbReference type="Gene3D" id="3.30.450.360">
    <property type="match status" value="1"/>
</dbReference>
<protein>
    <submittedName>
        <fullName evidence="1">Type IV pilus biogenesis protein PilM</fullName>
    </submittedName>
</protein>
<dbReference type="Pfam" id="PF07419">
    <property type="entry name" value="PilM"/>
    <property type="match status" value="1"/>
</dbReference>
<dbReference type="InterPro" id="IPR009987">
    <property type="entry name" value="IM_PilM"/>
</dbReference>
<keyword evidence="2" id="KW-1185">Reference proteome</keyword>
<dbReference type="RefSeq" id="WP_319786356.1">
    <property type="nucleotide sequence ID" value="NZ_JAWXRD010000031.1"/>
</dbReference>
<sequence length="141" mass="15724">MIYWILSAFLGLMVWMNVPPHDQAGQQLQERILSQRAAQTVSYINEINDWRYKNPSRTDGVIPDSSLGWSSVRDLHNVLQAGRVYVWQPDSPGLMSAILAQTRQSALVGRVVARRLIDSTGNDMQVTVPASIANGSLVYLN</sequence>
<evidence type="ECO:0000313" key="2">
    <source>
        <dbReference type="Proteomes" id="UP001275664"/>
    </source>
</evidence>
<dbReference type="Proteomes" id="UP001275664">
    <property type="component" value="Unassembled WGS sequence"/>
</dbReference>
<proteinExistence type="predicted"/>
<dbReference type="EMBL" id="JAWXRD010000031">
    <property type="protein sequence ID" value="MDX6041274.1"/>
    <property type="molecule type" value="Genomic_DNA"/>
</dbReference>
<accession>A0ABU4QSC7</accession>
<gene>
    <name evidence="1" type="primary">pilM</name>
    <name evidence="1" type="ORF">SIK69_13860</name>
</gene>